<dbReference type="PROSITE" id="PS51318">
    <property type="entry name" value="TAT"/>
    <property type="match status" value="1"/>
</dbReference>
<dbReference type="SUPFAM" id="SSF51445">
    <property type="entry name" value="(Trans)glycosidases"/>
    <property type="match status" value="1"/>
</dbReference>
<dbReference type="Pfam" id="PF03537">
    <property type="entry name" value="Glyco_hydro_114"/>
    <property type="match status" value="1"/>
</dbReference>
<evidence type="ECO:0000313" key="2">
    <source>
        <dbReference type="EMBL" id="GEP06073.1"/>
    </source>
</evidence>
<evidence type="ECO:0000313" key="3">
    <source>
        <dbReference type="EMBL" id="GLS64281.1"/>
    </source>
</evidence>
<dbReference type="InterPro" id="IPR006311">
    <property type="entry name" value="TAT_signal"/>
</dbReference>
<dbReference type="InterPro" id="IPR017853">
    <property type="entry name" value="GH"/>
</dbReference>
<feature type="domain" description="Glycoside-hydrolase family GH114 TIM-barrel" evidence="1">
    <location>
        <begin position="71"/>
        <end position="308"/>
    </location>
</feature>
<dbReference type="Proteomes" id="UP001156856">
    <property type="component" value="Unassembled WGS sequence"/>
</dbReference>
<name>A0A512J817_9HYPH</name>
<dbReference type="NCBIfam" id="TIGR01370">
    <property type="entry name" value="MJ1477/TM1410 family putative glycoside hydrolase"/>
    <property type="match status" value="1"/>
</dbReference>
<dbReference type="PANTHER" id="PTHR35882:SF2">
    <property type="entry name" value="PELA"/>
    <property type="match status" value="1"/>
</dbReference>
<dbReference type="InterPro" id="IPR016063">
    <property type="entry name" value="TM1410_Glycdase"/>
</dbReference>
<evidence type="ECO:0000259" key="1">
    <source>
        <dbReference type="Pfam" id="PF03537"/>
    </source>
</evidence>
<dbReference type="Proteomes" id="UP000321960">
    <property type="component" value="Unassembled WGS sequence"/>
</dbReference>
<reference evidence="3" key="1">
    <citation type="journal article" date="2014" name="Int. J. Syst. Evol. Microbiol.">
        <title>Complete genome of a new Firmicutes species belonging to the dominant human colonic microbiota ('Ruminococcus bicirculans') reveals two chromosomes and a selective capacity to utilize plant glucans.</title>
        <authorList>
            <consortium name="NISC Comparative Sequencing Program"/>
            <person name="Wegmann U."/>
            <person name="Louis P."/>
            <person name="Goesmann A."/>
            <person name="Henrissat B."/>
            <person name="Duncan S.H."/>
            <person name="Flint H.J."/>
        </authorList>
    </citation>
    <scope>NUCLEOTIDE SEQUENCE</scope>
    <source>
        <strain evidence="3">NBRC 107715</strain>
    </source>
</reference>
<evidence type="ECO:0000313" key="5">
    <source>
        <dbReference type="Proteomes" id="UP001156856"/>
    </source>
</evidence>
<evidence type="ECO:0000313" key="4">
    <source>
        <dbReference type="Proteomes" id="UP000321960"/>
    </source>
</evidence>
<reference evidence="5" key="2">
    <citation type="journal article" date="2019" name="Int. J. Syst. Evol. Microbiol.">
        <title>The Global Catalogue of Microorganisms (GCM) 10K type strain sequencing project: providing services to taxonomists for standard genome sequencing and annotation.</title>
        <authorList>
            <consortium name="The Broad Institute Genomics Platform"/>
            <consortium name="The Broad Institute Genome Sequencing Center for Infectious Disease"/>
            <person name="Wu L."/>
            <person name="Ma J."/>
        </authorList>
    </citation>
    <scope>NUCLEOTIDE SEQUENCE [LARGE SCALE GENOMIC DNA]</scope>
    <source>
        <strain evidence="5">NBRC 107715</strain>
    </source>
</reference>
<dbReference type="EMBL" id="BJZU01000089">
    <property type="protein sequence ID" value="GEP06073.1"/>
    <property type="molecule type" value="Genomic_DNA"/>
</dbReference>
<organism evidence="2 4">
    <name type="scientific">Methylobacterium oxalidis</name>
    <dbReference type="NCBI Taxonomy" id="944322"/>
    <lineage>
        <taxon>Bacteria</taxon>
        <taxon>Pseudomonadati</taxon>
        <taxon>Pseudomonadota</taxon>
        <taxon>Alphaproteobacteria</taxon>
        <taxon>Hyphomicrobiales</taxon>
        <taxon>Methylobacteriaceae</taxon>
        <taxon>Methylobacterium</taxon>
    </lineage>
</organism>
<dbReference type="PANTHER" id="PTHR35882">
    <property type="entry name" value="PELA"/>
    <property type="match status" value="1"/>
</dbReference>
<proteinExistence type="predicted"/>
<dbReference type="InterPro" id="IPR016062">
    <property type="entry name" value="TM1410-rel"/>
</dbReference>
<dbReference type="InterPro" id="IPR004352">
    <property type="entry name" value="GH114_TIM-barrel"/>
</dbReference>
<gene>
    <name evidence="3" type="ORF">GCM10007888_26620</name>
    <name evidence="2" type="ORF">MOX02_41110</name>
</gene>
<dbReference type="AlphaFoldDB" id="A0A512J817"/>
<dbReference type="PRINTS" id="PR01545">
    <property type="entry name" value="THEMAYE10DUF"/>
</dbReference>
<dbReference type="InterPro" id="IPR013785">
    <property type="entry name" value="Aldolase_TIM"/>
</dbReference>
<accession>A0A512J817</accession>
<sequence>MRPRIRRPGSRLMSRRGLLTSGLLGFAVLAGIGAAPLIGRRVSARLGDTEVRSWGCQYQQIDLAQVAASDLDLIVLDPIVNGERIDVESVPNLRRRPDGGRRLVLAYLSVGEAESYRAYWQPAWRETPPDWLGPENPRWPGSFAVKYWTPTWRTMIAGEGGAIDALCAAGFDGVFLDRIDAYGDWREREMQARREMVDLVRTLSERAKARRPGFLVVAQNAEPLLMNDAYCTAIDAVSKESLLYNLHGAGKENTEDDVRWSMTYLERARARGLPVLAIEYLDDTVTRLRARARLTRLGFVPFFGNRLLDRLPA</sequence>
<comment type="caution">
    <text evidence="2">The sequence shown here is derived from an EMBL/GenBank/DDBJ whole genome shotgun (WGS) entry which is preliminary data.</text>
</comment>
<dbReference type="Gene3D" id="3.20.20.70">
    <property type="entry name" value="Aldolase class I"/>
    <property type="match status" value="1"/>
</dbReference>
<reference evidence="3" key="4">
    <citation type="submission" date="2023-01" db="EMBL/GenBank/DDBJ databases">
        <title>Draft genome sequence of Methylobacterium oxalidis strain NBRC 107715.</title>
        <authorList>
            <person name="Sun Q."/>
            <person name="Mori K."/>
        </authorList>
    </citation>
    <scope>NUCLEOTIDE SEQUENCE</scope>
    <source>
        <strain evidence="3">NBRC 107715</strain>
    </source>
</reference>
<dbReference type="OrthoDB" id="30037at2"/>
<keyword evidence="5" id="KW-1185">Reference proteome</keyword>
<reference evidence="2 4" key="3">
    <citation type="submission" date="2019-07" db="EMBL/GenBank/DDBJ databases">
        <title>Whole genome shotgun sequence of Methylobacterium oxalidis NBRC 107715.</title>
        <authorList>
            <person name="Hosoyama A."/>
            <person name="Uohara A."/>
            <person name="Ohji S."/>
            <person name="Ichikawa N."/>
        </authorList>
    </citation>
    <scope>NUCLEOTIDE SEQUENCE [LARGE SCALE GENOMIC DNA]</scope>
    <source>
        <strain evidence="2 4">NBRC 107715</strain>
    </source>
</reference>
<protein>
    <recommendedName>
        <fullName evidence="1">Glycoside-hydrolase family GH114 TIM-barrel domain-containing protein</fullName>
    </recommendedName>
</protein>
<dbReference type="EMBL" id="BSPK01000035">
    <property type="protein sequence ID" value="GLS64281.1"/>
    <property type="molecule type" value="Genomic_DNA"/>
</dbReference>